<sequence length="128" mass="15151">MDYLHKEKFVETFEMYICDCYGPEGWYHDKQTSTACFRIRATFEDLISKGFTKYDAIFVLCKQVNITFEILLKLDYEITIKTFMNGKEWKASTFNGNRFDASEILASRLSELLYVRFQNIIFIEDASK</sequence>
<comment type="caution">
    <text evidence="1">The sequence shown here is derived from an EMBL/GenBank/DDBJ whole genome shotgun (WGS) entry which is preliminary data.</text>
</comment>
<organism evidence="1 2">
    <name type="scientific">Kordia algicida OT-1</name>
    <dbReference type="NCBI Taxonomy" id="391587"/>
    <lineage>
        <taxon>Bacteria</taxon>
        <taxon>Pseudomonadati</taxon>
        <taxon>Bacteroidota</taxon>
        <taxon>Flavobacteriia</taxon>
        <taxon>Flavobacteriales</taxon>
        <taxon>Flavobacteriaceae</taxon>
        <taxon>Kordia</taxon>
    </lineage>
</organism>
<reference evidence="1 2" key="1">
    <citation type="journal article" date="2011" name="J. Bacteriol.">
        <title>Genome sequence of the algicidal bacterium Kordia algicida OT-1.</title>
        <authorList>
            <person name="Lee H.S."/>
            <person name="Kang S.G."/>
            <person name="Kwon K.K."/>
            <person name="Lee J.H."/>
            <person name="Kim S.J."/>
        </authorList>
    </citation>
    <scope>NUCLEOTIDE SEQUENCE [LARGE SCALE GENOMIC DNA]</scope>
    <source>
        <strain evidence="1 2">OT-1</strain>
    </source>
</reference>
<evidence type="ECO:0000313" key="1">
    <source>
        <dbReference type="EMBL" id="EDP97396.1"/>
    </source>
</evidence>
<dbReference type="AlphaFoldDB" id="A9DPB5"/>
<dbReference type="EMBL" id="ABIB01000002">
    <property type="protein sequence ID" value="EDP97396.1"/>
    <property type="molecule type" value="Genomic_DNA"/>
</dbReference>
<gene>
    <name evidence="1" type="ORF">KAOT1_19577</name>
</gene>
<dbReference type="HOGENOM" id="CLU_1956712_0_0_10"/>
<dbReference type="Proteomes" id="UP000002945">
    <property type="component" value="Unassembled WGS sequence"/>
</dbReference>
<protein>
    <submittedName>
        <fullName evidence="1">Uncharacterized protein</fullName>
    </submittedName>
</protein>
<accession>A9DPB5</accession>
<proteinExistence type="predicted"/>
<name>A9DPB5_9FLAO</name>
<keyword evidence="2" id="KW-1185">Reference proteome</keyword>
<dbReference type="RefSeq" id="WP_007096446.1">
    <property type="nucleotide sequence ID" value="NZ_CP142125.1"/>
</dbReference>
<evidence type="ECO:0000313" key="2">
    <source>
        <dbReference type="Proteomes" id="UP000002945"/>
    </source>
</evidence>